<protein>
    <submittedName>
        <fullName evidence="1">Uncharacterized protein</fullName>
    </submittedName>
</protein>
<evidence type="ECO:0000313" key="1">
    <source>
        <dbReference type="EMBL" id="NGO39073.1"/>
    </source>
</evidence>
<dbReference type="Proteomes" id="UP000477311">
    <property type="component" value="Unassembled WGS sequence"/>
</dbReference>
<name>A0A6M1RN07_9BACT</name>
<gene>
    <name evidence="1" type="ORF">G4L39_06635</name>
</gene>
<proteinExistence type="predicted"/>
<dbReference type="AlphaFoldDB" id="A0A6M1RN07"/>
<accession>A0A6M1RN07</accession>
<sequence length="143" mass="15516">MNVQVAVLCDAATDDRGKLNLLGAFDTICAPRMPAVHPQCAVALRLTFTTADEGVHRLQLQLMDADGRPIVPPLEIGFEIYLPEETHFATRNFIFNMQQVSFPAPGLYAVDIRMDGEPLVSIPLQVRKLAAGEDADPGEGPSS</sequence>
<dbReference type="RefSeq" id="WP_165106871.1">
    <property type="nucleotide sequence ID" value="NZ_JAAKYA010000043.1"/>
</dbReference>
<keyword evidence="2" id="KW-1185">Reference proteome</keyword>
<reference evidence="1 2" key="1">
    <citation type="submission" date="2020-02" db="EMBL/GenBank/DDBJ databases">
        <title>Draft genome sequence of Limisphaera ngatamarikiensis NGM72.4T, a thermophilic Verrucomicrobia grouped in subdivision 3.</title>
        <authorList>
            <person name="Carere C.R."/>
            <person name="Steen J."/>
            <person name="Hugenholtz P."/>
            <person name="Stott M.B."/>
        </authorList>
    </citation>
    <scope>NUCLEOTIDE SEQUENCE [LARGE SCALE GENOMIC DNA]</scope>
    <source>
        <strain evidence="1 2">NGM72.4</strain>
    </source>
</reference>
<comment type="caution">
    <text evidence="1">The sequence shown here is derived from an EMBL/GenBank/DDBJ whole genome shotgun (WGS) entry which is preliminary data.</text>
</comment>
<dbReference type="InterPro" id="IPR054221">
    <property type="entry name" value="DUF6941"/>
</dbReference>
<dbReference type="EMBL" id="JAAKYA010000043">
    <property type="protein sequence ID" value="NGO39073.1"/>
    <property type="molecule type" value="Genomic_DNA"/>
</dbReference>
<evidence type="ECO:0000313" key="2">
    <source>
        <dbReference type="Proteomes" id="UP000477311"/>
    </source>
</evidence>
<dbReference type="Pfam" id="PF22091">
    <property type="entry name" value="DUF6941"/>
    <property type="match status" value="1"/>
</dbReference>
<organism evidence="1 2">
    <name type="scientific">Limisphaera ngatamarikiensis</name>
    <dbReference type="NCBI Taxonomy" id="1324935"/>
    <lineage>
        <taxon>Bacteria</taxon>
        <taxon>Pseudomonadati</taxon>
        <taxon>Verrucomicrobiota</taxon>
        <taxon>Verrucomicrobiia</taxon>
        <taxon>Limisphaerales</taxon>
        <taxon>Limisphaeraceae</taxon>
        <taxon>Limisphaera</taxon>
    </lineage>
</organism>